<sequence>MFCDCICPIKLYPFPTEMKDPENRNKWISNISRTSPASKKIWTPKPEDIVCNKHFMHGCPTQEKPDPNLLMGHDKIKSKSTRTESILKTSKVQSGTEFDNTENISMCQNLASSSDIHTRRDVEVQTETDMNVISDISVQNEFSVQNCDTCRTKDKLINSLTQKLTKNNQKLCGSVEYRYLQSDKKNQEFMTKLLVMPYMDLFLLMLKSCVTGRERRYHSLFTKGVQLPSVNRGETISECYQQRMNLSLF</sequence>
<keyword evidence="8" id="KW-1185">Reference proteome</keyword>
<dbReference type="Pfam" id="PF05485">
    <property type="entry name" value="THAP"/>
    <property type="match status" value="1"/>
</dbReference>
<evidence type="ECO:0000256" key="2">
    <source>
        <dbReference type="ARBA" id="ARBA00022771"/>
    </source>
</evidence>
<protein>
    <recommendedName>
        <fullName evidence="6">THAP-type domain-containing protein</fullName>
    </recommendedName>
</protein>
<reference evidence="7 8" key="1">
    <citation type="submission" date="2024-11" db="EMBL/GenBank/DDBJ databases">
        <title>Chromosome-level genome assembly of the freshwater bivalve Anodonta woodiana.</title>
        <authorList>
            <person name="Chen X."/>
        </authorList>
    </citation>
    <scope>NUCLEOTIDE SEQUENCE [LARGE SCALE GENOMIC DNA]</scope>
    <source>
        <strain evidence="7">MN2024</strain>
        <tissue evidence="7">Gills</tissue>
    </source>
</reference>
<keyword evidence="4 5" id="KW-0238">DNA-binding</keyword>
<evidence type="ECO:0000313" key="7">
    <source>
        <dbReference type="EMBL" id="KAL3885235.1"/>
    </source>
</evidence>
<gene>
    <name evidence="7" type="ORF">ACJMK2_025323</name>
</gene>
<keyword evidence="1" id="KW-0479">Metal-binding</keyword>
<comment type="caution">
    <text evidence="7">The sequence shown here is derived from an EMBL/GenBank/DDBJ whole genome shotgun (WGS) entry which is preliminary data.</text>
</comment>
<keyword evidence="3" id="KW-0862">Zinc</keyword>
<evidence type="ECO:0000256" key="3">
    <source>
        <dbReference type="ARBA" id="ARBA00022833"/>
    </source>
</evidence>
<proteinExistence type="predicted"/>
<dbReference type="PROSITE" id="PS50950">
    <property type="entry name" value="ZF_THAP"/>
    <property type="match status" value="1"/>
</dbReference>
<name>A0ABD3XJX8_SINWO</name>
<organism evidence="7 8">
    <name type="scientific">Sinanodonta woodiana</name>
    <name type="common">Chinese pond mussel</name>
    <name type="synonym">Anodonta woodiana</name>
    <dbReference type="NCBI Taxonomy" id="1069815"/>
    <lineage>
        <taxon>Eukaryota</taxon>
        <taxon>Metazoa</taxon>
        <taxon>Spiralia</taxon>
        <taxon>Lophotrochozoa</taxon>
        <taxon>Mollusca</taxon>
        <taxon>Bivalvia</taxon>
        <taxon>Autobranchia</taxon>
        <taxon>Heteroconchia</taxon>
        <taxon>Palaeoheterodonta</taxon>
        <taxon>Unionida</taxon>
        <taxon>Unionoidea</taxon>
        <taxon>Unionidae</taxon>
        <taxon>Unioninae</taxon>
        <taxon>Sinanodonta</taxon>
    </lineage>
</organism>
<dbReference type="EMBL" id="JBJQND010000002">
    <property type="protein sequence ID" value="KAL3885235.1"/>
    <property type="molecule type" value="Genomic_DNA"/>
</dbReference>
<dbReference type="InterPro" id="IPR006612">
    <property type="entry name" value="THAP_Znf"/>
</dbReference>
<dbReference type="GO" id="GO:0008270">
    <property type="term" value="F:zinc ion binding"/>
    <property type="evidence" value="ECO:0007669"/>
    <property type="project" value="UniProtKB-KW"/>
</dbReference>
<dbReference type="AlphaFoldDB" id="A0ABD3XJX8"/>
<dbReference type="GO" id="GO:0003677">
    <property type="term" value="F:DNA binding"/>
    <property type="evidence" value="ECO:0007669"/>
    <property type="project" value="UniProtKB-UniRule"/>
</dbReference>
<evidence type="ECO:0000256" key="1">
    <source>
        <dbReference type="ARBA" id="ARBA00022723"/>
    </source>
</evidence>
<dbReference type="Proteomes" id="UP001634394">
    <property type="component" value="Unassembled WGS sequence"/>
</dbReference>
<keyword evidence="2 5" id="KW-0863">Zinc-finger</keyword>
<evidence type="ECO:0000256" key="5">
    <source>
        <dbReference type="PROSITE-ProRule" id="PRU00309"/>
    </source>
</evidence>
<evidence type="ECO:0000256" key="4">
    <source>
        <dbReference type="ARBA" id="ARBA00023125"/>
    </source>
</evidence>
<accession>A0ABD3XJX8</accession>
<dbReference type="SUPFAM" id="SSF57716">
    <property type="entry name" value="Glucocorticoid receptor-like (DNA-binding domain)"/>
    <property type="match status" value="1"/>
</dbReference>
<evidence type="ECO:0000259" key="6">
    <source>
        <dbReference type="PROSITE" id="PS50950"/>
    </source>
</evidence>
<feature type="domain" description="THAP-type" evidence="6">
    <location>
        <begin position="1"/>
        <end position="70"/>
    </location>
</feature>
<evidence type="ECO:0000313" key="8">
    <source>
        <dbReference type="Proteomes" id="UP001634394"/>
    </source>
</evidence>